<comment type="caution">
    <text evidence="1">The sequence shown here is derived from an EMBL/GenBank/DDBJ whole genome shotgun (WGS) entry which is preliminary data.</text>
</comment>
<gene>
    <name evidence="1" type="ORF">BCT54_12310</name>
</gene>
<dbReference type="Proteomes" id="UP000235533">
    <property type="component" value="Unassembled WGS sequence"/>
</dbReference>
<dbReference type="RefSeq" id="WP_102554022.1">
    <property type="nucleotide sequence ID" value="NZ_MCZF01000300.1"/>
</dbReference>
<dbReference type="EMBL" id="MCZF01000300">
    <property type="protein sequence ID" value="PMM40582.1"/>
    <property type="molecule type" value="Genomic_DNA"/>
</dbReference>
<sequence>MAFYKIKFSVDGIVFNEYEGYMKGIKGAKTSASGAVQSNENITIEIFDVAGRLLVKKEKGKWIDE</sequence>
<protein>
    <submittedName>
        <fullName evidence="1">Uncharacterized protein</fullName>
    </submittedName>
</protein>
<accession>A0A2N7JJD5</accession>
<proteinExistence type="predicted"/>
<evidence type="ECO:0000313" key="2">
    <source>
        <dbReference type="Proteomes" id="UP000235533"/>
    </source>
</evidence>
<reference evidence="2" key="1">
    <citation type="submission" date="2016-07" db="EMBL/GenBank/DDBJ databases">
        <title>Nontailed viruses are major unrecognized killers of bacteria in the ocean.</title>
        <authorList>
            <person name="Kauffman K."/>
            <person name="Hussain F."/>
            <person name="Yang J."/>
            <person name="Arevalo P."/>
            <person name="Brown J."/>
            <person name="Cutler M."/>
            <person name="Kelly L."/>
            <person name="Polz M.F."/>
        </authorList>
    </citation>
    <scope>NUCLEOTIDE SEQUENCE [LARGE SCALE GENOMIC DNA]</scope>
    <source>
        <strain evidence="2">10N.261.48.B5</strain>
    </source>
</reference>
<dbReference type="AlphaFoldDB" id="A0A2N7JJD5"/>
<evidence type="ECO:0000313" key="1">
    <source>
        <dbReference type="EMBL" id="PMM40582.1"/>
    </source>
</evidence>
<name>A0A2N7JJD5_VIBSP</name>
<organism evidence="1 2">
    <name type="scientific">Vibrio splendidus</name>
    <dbReference type="NCBI Taxonomy" id="29497"/>
    <lineage>
        <taxon>Bacteria</taxon>
        <taxon>Pseudomonadati</taxon>
        <taxon>Pseudomonadota</taxon>
        <taxon>Gammaproteobacteria</taxon>
        <taxon>Vibrionales</taxon>
        <taxon>Vibrionaceae</taxon>
        <taxon>Vibrio</taxon>
    </lineage>
</organism>